<sequence length="789" mass="92591">MDIHFFKESPFTTIISFHKLIESFEQIALSDVDYRSNYAKAILKQIETIPELRTGIQDYSIIKENEALIKNILADLFPTALTQNEIKAVTIPFQNISFNYTERFKKILKNAGDEFYMEIRDFDEHQFYINNCCLILSNYYKQHIDFNKPFFYDIPNEEGIEKHYRILYNADFMEIIPTENAVELSQEDIDQLIDNYNDIELWKSKFPKGSWVLRGFGIVSLFDATTESAISTLKSNLLKPSTSKLDSNDILENIFKSIFGLPNLKVGFIIYNPEEEKFIRPIKFDEQITSFLLHSDQEVDCKNAFFGCSFENLLDKNEPFVISNVKKFIEESPNKNLGEHLLRQGIQSCVFAPVTKDGHLLGVIELVSENPRDLNSVNATKLELVLPYLTDTIDRYNTDMQHQVEAIIQREYTTIHPSVYWKFKKESQNYFQNNNPTKDYIFKEIVFKNVFPLYGQIDIKGSSEHRNDTVRKDLKNQLNTILEIFANQQPNTSLMLLEQRKFELESLRDDLDQPLKADTEQYIQRYIEDEIHPILKNTKDTAINKKLEEEYFESLDEKTGMFYQERKKFDNAMSIINKKLASVLDKKQLEAQQIYPHYYERFKTDGVEHNLYIGASIAPTKPFDIMYLHNLRLWQLQTLCEMELEHHQLKESLPYELDVTSLILVFSSALSIRFRMDEKRFDVDGTYNARYEVVKKRIDKAHIKGSKERITEKEKITIVYSQNSEEAEYLKYIKYLQHKKILEPAIEQFEVEDLQGVSGLRAIRVKVINNITNANAKKITYQDLLDELN</sequence>
<dbReference type="InterPro" id="IPR003018">
    <property type="entry name" value="GAF"/>
</dbReference>
<dbReference type="Pfam" id="PF01590">
    <property type="entry name" value="GAF"/>
    <property type="match status" value="1"/>
</dbReference>
<comment type="caution">
    <text evidence="2">The sequence shown here is derived from an EMBL/GenBank/DDBJ whole genome shotgun (WGS) entry which is preliminary data.</text>
</comment>
<proteinExistence type="predicted"/>
<dbReference type="Gene3D" id="3.30.450.40">
    <property type="match status" value="1"/>
</dbReference>
<name>A0ABW4HBG4_9FLAO</name>
<evidence type="ECO:0000313" key="2">
    <source>
        <dbReference type="EMBL" id="MFD1602676.1"/>
    </source>
</evidence>
<evidence type="ECO:0000259" key="1">
    <source>
        <dbReference type="Pfam" id="PF01590"/>
    </source>
</evidence>
<gene>
    <name evidence="2" type="ORF">ACFSC2_08000</name>
</gene>
<dbReference type="EMBL" id="JBHUDZ010000007">
    <property type="protein sequence ID" value="MFD1602676.1"/>
    <property type="molecule type" value="Genomic_DNA"/>
</dbReference>
<dbReference type="RefSeq" id="WP_379816874.1">
    <property type="nucleotide sequence ID" value="NZ_JBHUDZ010000007.1"/>
</dbReference>
<keyword evidence="3" id="KW-1185">Reference proteome</keyword>
<feature type="domain" description="GAF" evidence="1">
    <location>
        <begin position="312"/>
        <end position="373"/>
    </location>
</feature>
<reference evidence="3" key="1">
    <citation type="journal article" date="2019" name="Int. J. Syst. Evol. Microbiol.">
        <title>The Global Catalogue of Microorganisms (GCM) 10K type strain sequencing project: providing services to taxonomists for standard genome sequencing and annotation.</title>
        <authorList>
            <consortium name="The Broad Institute Genomics Platform"/>
            <consortium name="The Broad Institute Genome Sequencing Center for Infectious Disease"/>
            <person name="Wu L."/>
            <person name="Ma J."/>
        </authorList>
    </citation>
    <scope>NUCLEOTIDE SEQUENCE [LARGE SCALE GENOMIC DNA]</scope>
    <source>
        <strain evidence="3">CCUG 70865</strain>
    </source>
</reference>
<dbReference type="SUPFAM" id="SSF55781">
    <property type="entry name" value="GAF domain-like"/>
    <property type="match status" value="1"/>
</dbReference>
<evidence type="ECO:0000313" key="3">
    <source>
        <dbReference type="Proteomes" id="UP001597138"/>
    </source>
</evidence>
<dbReference type="InterPro" id="IPR029016">
    <property type="entry name" value="GAF-like_dom_sf"/>
</dbReference>
<protein>
    <submittedName>
        <fullName evidence="2">GAF domain-containing protein</fullName>
    </submittedName>
</protein>
<dbReference type="Proteomes" id="UP001597138">
    <property type="component" value="Unassembled WGS sequence"/>
</dbReference>
<accession>A0ABW4HBG4</accession>
<organism evidence="2 3">
    <name type="scientific">Flavobacterium artemisiae</name>
    <dbReference type="NCBI Taxonomy" id="2126556"/>
    <lineage>
        <taxon>Bacteria</taxon>
        <taxon>Pseudomonadati</taxon>
        <taxon>Bacteroidota</taxon>
        <taxon>Flavobacteriia</taxon>
        <taxon>Flavobacteriales</taxon>
        <taxon>Flavobacteriaceae</taxon>
        <taxon>Flavobacterium</taxon>
    </lineage>
</organism>